<feature type="region of interest" description="Disordered" evidence="1">
    <location>
        <begin position="1"/>
        <end position="21"/>
    </location>
</feature>
<evidence type="ECO:0000256" key="1">
    <source>
        <dbReference type="SAM" id="MobiDB-lite"/>
    </source>
</evidence>
<name>A0AB39M3Y9_9ACTN</name>
<protein>
    <submittedName>
        <fullName evidence="3">Uncharacterized protein</fullName>
    </submittedName>
</protein>
<feature type="transmembrane region" description="Helical" evidence="2">
    <location>
        <begin position="68"/>
        <end position="87"/>
    </location>
</feature>
<dbReference type="AlphaFoldDB" id="A0AB39M3Y9"/>
<dbReference type="RefSeq" id="WP_369186747.1">
    <property type="nucleotide sequence ID" value="NZ_CP163431.1"/>
</dbReference>
<keyword evidence="2" id="KW-0472">Membrane</keyword>
<evidence type="ECO:0000256" key="2">
    <source>
        <dbReference type="SAM" id="Phobius"/>
    </source>
</evidence>
<sequence>MGGPGDPPEGTSEGASGGGEDEYRSVVFDESFVRAARLQEFSAQERMADHAPAVRRRPTLRRGLSRQALILVVLIAVAFGTAIYMGVRHPYTTPTAQQPAEPLRMTVIPLSPQGKVPGAADAEDLYAHSPAAQFGIGGEGVPLPAARRTTHFSDSQVIAALSTAKDFIVESSLYPAVLTGGQIRPARVLVDPDQLDQFDQSFEHPTADGRHEPTGWLVRFDPARVQLADRKIRVQGTLQATEVDSSTLEVTADGTFVYALRPTDSAASPSASAGSGAKAQVSLFTVRRELHFRFDRDDLRMHQAQLIVSYVQAGPQSCADDSVTYLRPLLAGQTAKAGGPAGTDPYATSGATALCGTLAAGAQPKV</sequence>
<dbReference type="EMBL" id="CP163431">
    <property type="protein sequence ID" value="XDP99720.1"/>
    <property type="molecule type" value="Genomic_DNA"/>
</dbReference>
<reference evidence="3" key="1">
    <citation type="submission" date="2024-07" db="EMBL/GenBank/DDBJ databases">
        <authorList>
            <person name="Yu S.T."/>
        </authorList>
    </citation>
    <scope>NUCLEOTIDE SEQUENCE</scope>
    <source>
        <strain evidence="3">R08</strain>
    </source>
</reference>
<keyword evidence="2" id="KW-1133">Transmembrane helix</keyword>
<accession>A0AB39M3Y9</accession>
<proteinExistence type="predicted"/>
<organism evidence="3">
    <name type="scientific">Streptomyces sp. R08</name>
    <dbReference type="NCBI Taxonomy" id="3238624"/>
    <lineage>
        <taxon>Bacteria</taxon>
        <taxon>Bacillati</taxon>
        <taxon>Actinomycetota</taxon>
        <taxon>Actinomycetes</taxon>
        <taxon>Kitasatosporales</taxon>
        <taxon>Streptomycetaceae</taxon>
        <taxon>Streptomyces</taxon>
    </lineage>
</organism>
<evidence type="ECO:0000313" key="3">
    <source>
        <dbReference type="EMBL" id="XDP99720.1"/>
    </source>
</evidence>
<keyword evidence="2" id="KW-0812">Transmembrane</keyword>
<gene>
    <name evidence="3" type="ORF">AB5J58_05785</name>
</gene>